<evidence type="ECO:0000313" key="3">
    <source>
        <dbReference type="Proteomes" id="UP001595807"/>
    </source>
</evidence>
<dbReference type="RefSeq" id="WP_380424523.1">
    <property type="nucleotide sequence ID" value="NZ_JBHRZV010000004.1"/>
</dbReference>
<dbReference type="PANTHER" id="PTHR39173">
    <property type="entry name" value="ACETYLTRANSFERASE"/>
    <property type="match status" value="1"/>
</dbReference>
<feature type="domain" description="N-acetyltransferase" evidence="1">
    <location>
        <begin position="32"/>
        <end position="168"/>
    </location>
</feature>
<comment type="caution">
    <text evidence="2">The sequence shown here is derived from an EMBL/GenBank/DDBJ whole genome shotgun (WGS) entry which is preliminary data.</text>
</comment>
<evidence type="ECO:0000259" key="1">
    <source>
        <dbReference type="PROSITE" id="PS51186"/>
    </source>
</evidence>
<gene>
    <name evidence="2" type="ORF">ACFORF_01125</name>
</gene>
<dbReference type="Gene3D" id="3.40.630.30">
    <property type="match status" value="1"/>
</dbReference>
<evidence type="ECO:0000313" key="2">
    <source>
        <dbReference type="EMBL" id="MFC3927237.1"/>
    </source>
</evidence>
<dbReference type="Proteomes" id="UP001595807">
    <property type="component" value="Unassembled WGS sequence"/>
</dbReference>
<keyword evidence="3" id="KW-1185">Reference proteome</keyword>
<sequence>MELRQPQAGDEQVFLEMAQEFEQAGSRMSGAIAIWSAAKGDFQRMLALLELQADQDTIASGLGPFRIFLSWEDEKLTGLLALRTATTPAVLREYGHIGYCLRPSQRGKGLAKEQLRLGLLEAKELGMDRLLVTCHQENEASRRTILANGGQYEKTVDTDEFYWIRVNER</sequence>
<proteinExistence type="predicted"/>
<dbReference type="Pfam" id="PF13302">
    <property type="entry name" value="Acetyltransf_3"/>
    <property type="match status" value="1"/>
</dbReference>
<dbReference type="EMBL" id="JBHRZV010000004">
    <property type="protein sequence ID" value="MFC3927237.1"/>
    <property type="molecule type" value="Genomic_DNA"/>
</dbReference>
<organism evidence="2 3">
    <name type="scientific">Streptococcus caprae</name>
    <dbReference type="NCBI Taxonomy" id="1640501"/>
    <lineage>
        <taxon>Bacteria</taxon>
        <taxon>Bacillati</taxon>
        <taxon>Bacillota</taxon>
        <taxon>Bacilli</taxon>
        <taxon>Lactobacillales</taxon>
        <taxon>Streptococcaceae</taxon>
        <taxon>Streptococcus</taxon>
    </lineage>
</organism>
<dbReference type="InterPro" id="IPR016181">
    <property type="entry name" value="Acyl_CoA_acyltransferase"/>
</dbReference>
<dbReference type="PROSITE" id="PS51186">
    <property type="entry name" value="GNAT"/>
    <property type="match status" value="1"/>
</dbReference>
<dbReference type="SUPFAM" id="SSF55729">
    <property type="entry name" value="Acyl-CoA N-acyltransferases (Nat)"/>
    <property type="match status" value="1"/>
</dbReference>
<protein>
    <submittedName>
        <fullName evidence="2">GNAT family N-acetyltransferase</fullName>
    </submittedName>
</protein>
<reference evidence="3" key="1">
    <citation type="journal article" date="2019" name="Int. J. Syst. Evol. Microbiol.">
        <title>The Global Catalogue of Microorganisms (GCM) 10K type strain sequencing project: providing services to taxonomists for standard genome sequencing and annotation.</title>
        <authorList>
            <consortium name="The Broad Institute Genomics Platform"/>
            <consortium name="The Broad Institute Genome Sequencing Center for Infectious Disease"/>
            <person name="Wu L."/>
            <person name="Ma J."/>
        </authorList>
    </citation>
    <scope>NUCLEOTIDE SEQUENCE [LARGE SCALE GENOMIC DNA]</scope>
    <source>
        <strain evidence="3">CCUG 67170</strain>
    </source>
</reference>
<dbReference type="InterPro" id="IPR000182">
    <property type="entry name" value="GNAT_dom"/>
</dbReference>
<dbReference type="PANTHER" id="PTHR39173:SF1">
    <property type="entry name" value="ACETYLTRANSFERASE"/>
    <property type="match status" value="1"/>
</dbReference>
<name>A0ABV8CT17_9STRE</name>
<accession>A0ABV8CT17</accession>